<keyword evidence="2" id="KW-0472">Membrane</keyword>
<feature type="region of interest" description="Disordered" evidence="1">
    <location>
        <begin position="1"/>
        <end position="31"/>
    </location>
</feature>
<proteinExistence type="predicted"/>
<sequence length="1683" mass="175700">MVSLVPPSLAGSAQVAPARDGDASPAPRPKTKAASRVVGRVLGVAALGSALLFYGAVSAWTSDGSRSFDAGAGALLGLACAAVPYSAVGLLVAYGPQTFDARNRAGFCVAVVAPALVVVGLVVPVLAMRRSAGEARDLGAFFGMFAVVLAGFATHGTWYLVARANASPLVPPAAAGMLGTLVCVLVLFPLGVALPLVAFRKGGAAGAKAVAGLDGSKAAPPPGVAACVLPPLACVLVLSHPVLRVAVLGWPLRGKGWCRPPFAALDAALFSCLAGAAALCALRSPPSQRGAVALLVVATAGVTYAAAALAGRGDGAEAAWRRATRLLAPLFFGGLACVELGRRRAAYAPLGRALFGAFGALLLAALAAERYRREPASRRVRAATRAVALAALPWWAATVADGGGALGYAAVASAAVPLAAAAADAWAARRESAPPAPPRADALRVAPHALLVFVLCYVGVVLFQTRLRAGGRGFFGALVCVAPLATWAGLEEAARREREPARRLLKPPKTLQERALSACWCPGVAVVAWLFVAGRRGDLLKLDRSLSGELQAAALCLVAAAPACAAAWDAAFLGAALWRGGAAAAGRRAALDNLAYYAALLRDGAADGGDDGAAGDDAAPARSLYDRWCGADVSADEAGPFFSTMVCCLVLVPFGVLGPLFFLAKADRVPLVSKSQLMGALVAAVFALVLILTTAANASMDRLKNEARAKVAAYDLRLALRAERVVANPAVARLLVEARDHHAAGAEAAFRRDRPARRRATLGDHAARRVADAADAALREDLRRAAARHGALADAAERRVAAAAVEAASDAGKKDERHDRFSARVTQVLAWGDREIHREKGKLQAWGDQVSTRLLRHPSSPRDRPSSAGRRPAPAPADDDYAKALEQRPGDESLVFWRRTKREPSCMDLEPFGKIRNEVRRKHDQRVAEAAAAARKAREARGAAPSPDRPTARAAVARAVELLPDEAALSLEAPPWLRDRFRRCGACLGRARDDDVSDDAAVTPARRRRRFEAGDAAGCAAARTAARGAVAAACDVFARAAFPGAPAAAARRAVDDVERALDDELRGGGRRAAEALDALEARAVALARWRLVRDGVPLLVERRWRLAPPTKAATAAYRAGLLPRAFAGRARANGGAAMRAGDWRGFLEDAGVLGDGGPRALGELKADLIFTSLARDADGDDARADKVLGYGQFRQAMRQAAVALYPQLPEADALKLLGQKHIFPKATLAPEAAARQAGVLAGGGPGRPPRLLDVLRRDGGVPRGGAALAASQHALRAARDAAGETMGEVRRGDQHGAAASRAGAAFGAASREARAKFRAARERTRAAVKLSDAERAGGDDSSDDEAVAIHDAVADAERAIAEETATKQRRRLCSLARLKASLLEALEGADAPDATAQELALLKAGAAAHDAAADADAAAAPPSDWHRIVDVAAASLRRSADAAAAAERSHAARRSVKVTRNVDNGFAFLDLFIEVATFCSVGLKGAGGFAWGTVRRCEFDPRGCAPPETAGQARRTRLSRLASLPLMTLDSVDASQAFWVCAGLCLITPPYLLRAVRQARAQTVGLGPGGAKLKLFSLPWCYFQGIKVFAAGLAPVMTTLFSALVCDTCEPSPRFLSRIAAVRCASRTHAVYVAAALAGILCYYPLLTYVQPQLQFKSKALDLKFEPTYLTNSLSRSNRRRFG</sequence>
<keyword evidence="2" id="KW-0812">Transmembrane</keyword>
<keyword evidence="2" id="KW-1133">Transmembrane helix</keyword>
<evidence type="ECO:0000256" key="1">
    <source>
        <dbReference type="SAM" id="MobiDB-lite"/>
    </source>
</evidence>
<feature type="transmembrane region" description="Helical" evidence="2">
    <location>
        <begin position="72"/>
        <end position="94"/>
    </location>
</feature>
<dbReference type="EMBL" id="GL833122">
    <property type="protein sequence ID" value="EGB11391.1"/>
    <property type="molecule type" value="Genomic_DNA"/>
</dbReference>
<feature type="transmembrane region" description="Helical" evidence="2">
    <location>
        <begin position="347"/>
        <end position="368"/>
    </location>
</feature>
<dbReference type="OrthoDB" id="296968at2759"/>
<organism evidence="4">
    <name type="scientific">Aureococcus anophagefferens</name>
    <name type="common">Harmful bloom alga</name>
    <dbReference type="NCBI Taxonomy" id="44056"/>
    <lineage>
        <taxon>Eukaryota</taxon>
        <taxon>Sar</taxon>
        <taxon>Stramenopiles</taxon>
        <taxon>Ochrophyta</taxon>
        <taxon>Pelagophyceae</taxon>
        <taxon>Pelagomonadales</taxon>
        <taxon>Pelagomonadaceae</taxon>
        <taxon>Aureococcus</taxon>
    </lineage>
</organism>
<evidence type="ECO:0000256" key="2">
    <source>
        <dbReference type="SAM" id="Phobius"/>
    </source>
</evidence>
<feature type="transmembrane region" description="Helical" evidence="2">
    <location>
        <begin position="262"/>
        <end position="284"/>
    </location>
</feature>
<dbReference type="KEGG" id="aaf:AURANDRAFT_70910"/>
<keyword evidence="4" id="KW-1185">Reference proteome</keyword>
<dbReference type="InParanoid" id="F0XZR8"/>
<feature type="transmembrane region" description="Helical" evidence="2">
    <location>
        <begin position="223"/>
        <end position="250"/>
    </location>
</feature>
<protein>
    <submittedName>
        <fullName evidence="3">Uncharacterized protein</fullName>
    </submittedName>
</protein>
<evidence type="ECO:0000313" key="4">
    <source>
        <dbReference type="Proteomes" id="UP000002729"/>
    </source>
</evidence>
<reference evidence="3 4" key="1">
    <citation type="journal article" date="2011" name="Proc. Natl. Acad. Sci. U.S.A.">
        <title>Niche of harmful alga Aureococcus anophagefferens revealed through ecogenomics.</title>
        <authorList>
            <person name="Gobler C.J."/>
            <person name="Berry D.L."/>
            <person name="Dyhrman S.T."/>
            <person name="Wilhelm S.W."/>
            <person name="Salamov A."/>
            <person name="Lobanov A.V."/>
            <person name="Zhang Y."/>
            <person name="Collier J.L."/>
            <person name="Wurch L.L."/>
            <person name="Kustka A.B."/>
            <person name="Dill B.D."/>
            <person name="Shah M."/>
            <person name="VerBerkmoes N.C."/>
            <person name="Kuo A."/>
            <person name="Terry A."/>
            <person name="Pangilinan J."/>
            <person name="Lindquist E.A."/>
            <person name="Lucas S."/>
            <person name="Paulsen I.T."/>
            <person name="Hattenrath-Lehmann T.K."/>
            <person name="Talmage S.C."/>
            <person name="Walker E.A."/>
            <person name="Koch F."/>
            <person name="Burson A.M."/>
            <person name="Marcoval M.A."/>
            <person name="Tang Y.Z."/>
            <person name="Lecleir G.R."/>
            <person name="Coyne K.J."/>
            <person name="Berg G.M."/>
            <person name="Bertrand E.M."/>
            <person name="Saito M.A."/>
            <person name="Gladyshev V.N."/>
            <person name="Grigoriev I.V."/>
        </authorList>
    </citation>
    <scope>NUCLEOTIDE SEQUENCE [LARGE SCALE GENOMIC DNA]</scope>
    <source>
        <strain evidence="4">CCMP 1984</strain>
    </source>
</reference>
<feature type="transmembrane region" description="Helical" evidence="2">
    <location>
        <begin position="37"/>
        <end position="60"/>
    </location>
</feature>
<feature type="transmembrane region" description="Helical" evidence="2">
    <location>
        <begin position="641"/>
        <end position="664"/>
    </location>
</feature>
<feature type="transmembrane region" description="Helical" evidence="2">
    <location>
        <begin position="290"/>
        <end position="311"/>
    </location>
</feature>
<feature type="compositionally biased region" description="Basic and acidic residues" evidence="1">
    <location>
        <begin position="1324"/>
        <end position="1338"/>
    </location>
</feature>
<gene>
    <name evidence="3" type="ORF">AURANDRAFT_70910</name>
</gene>
<feature type="region of interest" description="Disordered" evidence="1">
    <location>
        <begin position="1324"/>
        <end position="1344"/>
    </location>
</feature>
<evidence type="ECO:0000313" key="3">
    <source>
        <dbReference type="EMBL" id="EGB11391.1"/>
    </source>
</evidence>
<feature type="region of interest" description="Disordered" evidence="1">
    <location>
        <begin position="847"/>
        <end position="878"/>
    </location>
</feature>
<feature type="transmembrane region" description="Helical" evidence="2">
    <location>
        <begin position="173"/>
        <end position="198"/>
    </location>
</feature>
<accession>F0XZR8</accession>
<feature type="transmembrane region" description="Helical" evidence="2">
    <location>
        <begin position="139"/>
        <end position="161"/>
    </location>
</feature>
<feature type="transmembrane region" description="Helical" evidence="2">
    <location>
        <begin position="515"/>
        <end position="532"/>
    </location>
</feature>
<feature type="transmembrane region" description="Helical" evidence="2">
    <location>
        <begin position="473"/>
        <end position="494"/>
    </location>
</feature>
<feature type="transmembrane region" description="Helical" evidence="2">
    <location>
        <begin position="449"/>
        <end position="467"/>
    </location>
</feature>
<dbReference type="RefSeq" id="XP_009033763.1">
    <property type="nucleotide sequence ID" value="XM_009035515.1"/>
</dbReference>
<feature type="transmembrane region" description="Helical" evidence="2">
    <location>
        <begin position="380"/>
        <end position="400"/>
    </location>
</feature>
<name>F0XZR8_AURAN</name>
<dbReference type="Proteomes" id="UP000002729">
    <property type="component" value="Unassembled WGS sequence"/>
</dbReference>
<dbReference type="GeneID" id="20227983"/>
<dbReference type="eggNOG" id="ENOG502SG4X">
    <property type="taxonomic scope" value="Eukaryota"/>
</dbReference>
<feature type="transmembrane region" description="Helical" evidence="2">
    <location>
        <begin position="106"/>
        <end position="127"/>
    </location>
</feature>
<feature type="transmembrane region" description="Helical" evidence="2">
    <location>
        <begin position="1630"/>
        <end position="1650"/>
    </location>
</feature>
<feature type="transmembrane region" description="Helical" evidence="2">
    <location>
        <begin position="676"/>
        <end position="696"/>
    </location>
</feature>